<keyword evidence="1" id="KW-1133">Transmembrane helix</keyword>
<dbReference type="EMBL" id="BAABHF010000026">
    <property type="protein sequence ID" value="GAA4501953.1"/>
    <property type="molecule type" value="Genomic_DNA"/>
</dbReference>
<feature type="domain" description="AB hydrolase-1" evidence="2">
    <location>
        <begin position="85"/>
        <end position="327"/>
    </location>
</feature>
<proteinExistence type="predicted"/>
<protein>
    <submittedName>
        <fullName evidence="3">Alpha/beta hydrolase</fullName>
    </submittedName>
</protein>
<dbReference type="InterPro" id="IPR000073">
    <property type="entry name" value="AB_hydrolase_1"/>
</dbReference>
<dbReference type="Gene3D" id="3.40.50.1820">
    <property type="entry name" value="alpha/beta hydrolase"/>
    <property type="match status" value="1"/>
</dbReference>
<dbReference type="SUPFAM" id="SSF53474">
    <property type="entry name" value="alpha/beta-Hydrolases"/>
    <property type="match status" value="1"/>
</dbReference>
<dbReference type="GO" id="GO:0016787">
    <property type="term" value="F:hydrolase activity"/>
    <property type="evidence" value="ECO:0007669"/>
    <property type="project" value="UniProtKB-KW"/>
</dbReference>
<keyword evidence="1" id="KW-0472">Membrane</keyword>
<evidence type="ECO:0000259" key="2">
    <source>
        <dbReference type="Pfam" id="PF12697"/>
    </source>
</evidence>
<reference evidence="4" key="1">
    <citation type="journal article" date="2019" name="Int. J. Syst. Evol. Microbiol.">
        <title>The Global Catalogue of Microorganisms (GCM) 10K type strain sequencing project: providing services to taxonomists for standard genome sequencing and annotation.</title>
        <authorList>
            <consortium name="The Broad Institute Genomics Platform"/>
            <consortium name="The Broad Institute Genome Sequencing Center for Infectious Disease"/>
            <person name="Wu L."/>
            <person name="Ma J."/>
        </authorList>
    </citation>
    <scope>NUCLEOTIDE SEQUENCE [LARGE SCALE GENOMIC DNA]</scope>
    <source>
        <strain evidence="4">JCM 17933</strain>
    </source>
</reference>
<dbReference type="RefSeq" id="WP_345468521.1">
    <property type="nucleotide sequence ID" value="NZ_BAABHF010000026.1"/>
</dbReference>
<keyword evidence="4" id="KW-1185">Reference proteome</keyword>
<comment type="caution">
    <text evidence="3">The sequence shown here is derived from an EMBL/GenBank/DDBJ whole genome shotgun (WGS) entry which is preliminary data.</text>
</comment>
<dbReference type="Pfam" id="PF12697">
    <property type="entry name" value="Abhydrolase_6"/>
    <property type="match status" value="1"/>
</dbReference>
<sequence>MIGAEEAAGAPVDGTPAPRRRSRVRRWLRRLAAAVAALIVAATVFSFIYNAATAGRARPPAGLTYVRTGDLMTRYRVWGSGSSPIVLVHGAAESADTWARLAPLLARDHRVYAIDLDGAGYTTRRGPYTVDHQTRQLLAFLDAMRLDRPVLVGHSAGAAIVAEAVLRAPARAGGLLLLDGDALAGGAGPPAVLRHLLIPPYRITLLRMVVHSDWLIREIYSSQCGPACPRLDAAGVDVWRRPYEVAGAEAGVWGMLRNGVAGLPARRLELLRGVSLPKAVVYGADDHVFAKTSAADTARRIGAPPPTLIPGARHLTMISSPGEVARAVEGLAARRRP</sequence>
<dbReference type="PANTHER" id="PTHR43689:SF8">
    <property type="entry name" value="ALPHA_BETA-HYDROLASES SUPERFAMILY PROTEIN"/>
    <property type="match status" value="1"/>
</dbReference>
<name>A0ABP8QGQ9_9ACTN</name>
<evidence type="ECO:0000313" key="3">
    <source>
        <dbReference type="EMBL" id="GAA4501953.1"/>
    </source>
</evidence>
<keyword evidence="3" id="KW-0378">Hydrolase</keyword>
<dbReference type="Proteomes" id="UP001500503">
    <property type="component" value="Unassembled WGS sequence"/>
</dbReference>
<keyword evidence="1" id="KW-0812">Transmembrane</keyword>
<feature type="transmembrane region" description="Helical" evidence="1">
    <location>
        <begin position="27"/>
        <end position="49"/>
    </location>
</feature>
<dbReference type="PANTHER" id="PTHR43689">
    <property type="entry name" value="HYDROLASE"/>
    <property type="match status" value="1"/>
</dbReference>
<evidence type="ECO:0000313" key="4">
    <source>
        <dbReference type="Proteomes" id="UP001500503"/>
    </source>
</evidence>
<accession>A0ABP8QGQ9</accession>
<evidence type="ECO:0000256" key="1">
    <source>
        <dbReference type="SAM" id="Phobius"/>
    </source>
</evidence>
<dbReference type="InterPro" id="IPR029058">
    <property type="entry name" value="AB_hydrolase_fold"/>
</dbReference>
<dbReference type="PRINTS" id="PR00111">
    <property type="entry name" value="ABHYDROLASE"/>
</dbReference>
<organism evidence="3 4">
    <name type="scientific">Actinoallomurus oryzae</name>
    <dbReference type="NCBI Taxonomy" id="502180"/>
    <lineage>
        <taxon>Bacteria</taxon>
        <taxon>Bacillati</taxon>
        <taxon>Actinomycetota</taxon>
        <taxon>Actinomycetes</taxon>
        <taxon>Streptosporangiales</taxon>
        <taxon>Thermomonosporaceae</taxon>
        <taxon>Actinoallomurus</taxon>
    </lineage>
</organism>
<gene>
    <name evidence="3" type="ORF">GCM10023191_052780</name>
</gene>